<dbReference type="InterPro" id="IPR011049">
    <property type="entry name" value="Serralysin-like_metalloprot_C"/>
</dbReference>
<evidence type="ECO:0000256" key="5">
    <source>
        <dbReference type="ARBA" id="ARBA00022452"/>
    </source>
</evidence>
<evidence type="ECO:0000256" key="8">
    <source>
        <dbReference type="ARBA" id="ARBA00022927"/>
    </source>
</evidence>
<feature type="region of interest" description="Disordered" evidence="11">
    <location>
        <begin position="229"/>
        <end position="258"/>
    </location>
</feature>
<feature type="domain" description="Trimeric autotransporter adhesin YadA-like head" evidence="13">
    <location>
        <begin position="276"/>
        <end position="302"/>
    </location>
</feature>
<dbReference type="Gene3D" id="3.30.1300.30">
    <property type="entry name" value="GSPII I/J protein-like"/>
    <property type="match status" value="1"/>
</dbReference>
<evidence type="ECO:0000313" key="15">
    <source>
        <dbReference type="EMBL" id="MBO3273604.1"/>
    </source>
</evidence>
<dbReference type="Pfam" id="PF05658">
    <property type="entry name" value="YadA_head"/>
    <property type="match status" value="6"/>
</dbReference>
<dbReference type="RefSeq" id="WP_208311441.1">
    <property type="nucleotide sequence ID" value="NZ_JAELYA010000001.1"/>
</dbReference>
<evidence type="ECO:0000256" key="1">
    <source>
        <dbReference type="ARBA" id="ARBA00004241"/>
    </source>
</evidence>
<dbReference type="EMBL" id="JAELYA010000001">
    <property type="protein sequence ID" value="MBO3273604.1"/>
    <property type="molecule type" value="Genomic_DNA"/>
</dbReference>
<evidence type="ECO:0000259" key="14">
    <source>
        <dbReference type="Pfam" id="PF05662"/>
    </source>
</evidence>
<dbReference type="Pfam" id="PF05662">
    <property type="entry name" value="YadA_stalk"/>
    <property type="match status" value="4"/>
</dbReference>
<comment type="caution">
    <text evidence="15">The sequence shown here is derived from an EMBL/GenBank/DDBJ whole genome shotgun (WGS) entry which is preliminary data.</text>
</comment>
<dbReference type="InterPro" id="IPR008635">
    <property type="entry name" value="Coiled_stalk_dom"/>
</dbReference>
<evidence type="ECO:0000256" key="7">
    <source>
        <dbReference type="ARBA" id="ARBA00022729"/>
    </source>
</evidence>
<feature type="domain" description="Trimeric autotransporter adhesin YadA-like C-terminal membrane anchor" evidence="12">
    <location>
        <begin position="515"/>
        <end position="575"/>
    </location>
</feature>
<feature type="domain" description="Trimeric autotransporter adhesin YadA-like stalk" evidence="14">
    <location>
        <begin position="163"/>
        <end position="206"/>
    </location>
</feature>
<feature type="domain" description="Trimeric autotransporter adhesin YadA-like head" evidence="13">
    <location>
        <begin position="220"/>
        <end position="246"/>
    </location>
</feature>
<dbReference type="Gene3D" id="1.20.5.170">
    <property type="match status" value="1"/>
</dbReference>
<feature type="domain" description="Trimeric autotransporter adhesin YadA-like head" evidence="13">
    <location>
        <begin position="391"/>
        <end position="417"/>
    </location>
</feature>
<dbReference type="SUPFAM" id="SSF101967">
    <property type="entry name" value="Adhesin YadA, collagen-binding domain"/>
    <property type="match status" value="4"/>
</dbReference>
<keyword evidence="8" id="KW-0653">Protein transport</keyword>
<dbReference type="SUPFAM" id="SSF54523">
    <property type="entry name" value="Pili subunits"/>
    <property type="match status" value="1"/>
</dbReference>
<dbReference type="InterPro" id="IPR005594">
    <property type="entry name" value="YadA_C"/>
</dbReference>
<protein>
    <submittedName>
        <fullName evidence="15">YadA family autotransporter adhesin</fullName>
    </submittedName>
</protein>
<sequence length="575" mass="57263">GDTYNSVTKTGGTKITNVARGEDDSDAVNMSQLNETNENVTNLGDTINNFAGDTSTTYIEQYGRGIRYARTNDTGMPQSDAFATGQASTAVGYAARSIGAGSLALGAGAKANNEADVALGALSTTDVAVATTGTTIAGKEYAFAGGEPVATVSVGNGELKRTITNVAAGRLSADSTDAVNGSQLFATNQAIDTLSSNITNVFDNGTKYFHVKSTKADSVASGEDSIAVGPNAKASGNGSVAMGNGAEATGTGSSAMGQAAKAEGASSVAMGDGAQATKEKSTAIGSGAKATAKNAVALGADSVADRENSVSVGSAGKERQITNVKAGEKDTDAVNVAQLNGLKGSVTNIGGDVTNIQNGTDGMFQVNNTSKQPKPRATGTDAVAGGAGSTASGKNSMAIGTKANAAGENSVAMGNGSNAKAKDSVALGANSVADRANTVSVGSAGAERQITNVMAGKEDTDAVNVAQLNKSMGDVTNIANNYTDQRYNSLKRDLAEQDDTLSAGIAGAMAMASLPQPYTPGASMAAAGLGTYRGQGAVSVGVSRISDNGKWVTKLQGSTTTQGDFGVSVGVGYQW</sequence>
<evidence type="ECO:0000256" key="2">
    <source>
        <dbReference type="ARBA" id="ARBA00004442"/>
    </source>
</evidence>
<keyword evidence="4" id="KW-0813">Transport</keyword>
<evidence type="ECO:0000256" key="11">
    <source>
        <dbReference type="SAM" id="MobiDB-lite"/>
    </source>
</evidence>
<feature type="domain" description="Trimeric autotransporter adhesin YadA-like head" evidence="13">
    <location>
        <begin position="83"/>
        <end position="109"/>
    </location>
</feature>
<comment type="subcellular location">
    <subcellularLocation>
        <location evidence="2">Cell outer membrane</location>
    </subcellularLocation>
    <subcellularLocation>
        <location evidence="1">Cell surface</location>
    </subcellularLocation>
</comment>
<keyword evidence="7" id="KW-0732">Signal</keyword>
<dbReference type="Gene3D" id="2.150.10.10">
    <property type="entry name" value="Serralysin-like metalloprotease, C-terminal"/>
    <property type="match status" value="4"/>
</dbReference>
<feature type="domain" description="Trimeric autotransporter adhesin YadA-like stalk" evidence="14">
    <location>
        <begin position="449"/>
        <end position="488"/>
    </location>
</feature>
<organism evidence="15 16">
    <name type="scientific">Pseudomonas schmalbachii</name>
    <dbReference type="NCBI Taxonomy" id="2816993"/>
    <lineage>
        <taxon>Bacteria</taxon>
        <taxon>Pseudomonadati</taxon>
        <taxon>Pseudomonadota</taxon>
        <taxon>Gammaproteobacteria</taxon>
        <taxon>Pseudomonadales</taxon>
        <taxon>Pseudomonadaceae</taxon>
        <taxon>Pseudomonas</taxon>
    </lineage>
</organism>
<keyword evidence="10" id="KW-0998">Cell outer membrane</keyword>
<dbReference type="InterPro" id="IPR008640">
    <property type="entry name" value="Adhesin_Head_dom"/>
</dbReference>
<proteinExistence type="inferred from homology"/>
<evidence type="ECO:0000313" key="16">
    <source>
        <dbReference type="Proteomes" id="UP000669060"/>
    </source>
</evidence>
<evidence type="ECO:0000259" key="12">
    <source>
        <dbReference type="Pfam" id="PF03895"/>
    </source>
</evidence>
<evidence type="ECO:0000256" key="6">
    <source>
        <dbReference type="ARBA" id="ARBA00022692"/>
    </source>
</evidence>
<feature type="domain" description="Trimeric autotransporter adhesin YadA-like head" evidence="13">
    <location>
        <begin position="419"/>
        <end position="443"/>
    </location>
</feature>
<feature type="compositionally biased region" description="Low complexity" evidence="11">
    <location>
        <begin position="377"/>
        <end position="393"/>
    </location>
</feature>
<keyword evidence="16" id="KW-1185">Reference proteome</keyword>
<dbReference type="InterPro" id="IPR045584">
    <property type="entry name" value="Pilin-like"/>
</dbReference>
<dbReference type="Proteomes" id="UP000669060">
    <property type="component" value="Unassembled WGS sequence"/>
</dbReference>
<dbReference type="Pfam" id="PF03895">
    <property type="entry name" value="YadA_anchor"/>
    <property type="match status" value="1"/>
</dbReference>
<evidence type="ECO:0000256" key="10">
    <source>
        <dbReference type="ARBA" id="ARBA00023237"/>
    </source>
</evidence>
<reference evidence="15 16" key="1">
    <citation type="submission" date="2020-12" db="EMBL/GenBank/DDBJ databases">
        <title>Pseudomonas schmalbachii sp. nov. isolated from millipede gut.</title>
        <authorList>
            <person name="Shelomi M."/>
        </authorList>
    </citation>
    <scope>NUCLEOTIDE SEQUENCE [LARGE SCALE GENOMIC DNA]</scope>
    <source>
        <strain evidence="15 16">Milli4</strain>
    </source>
</reference>
<dbReference type="CDD" id="cd12820">
    <property type="entry name" value="LbR_YadA-like"/>
    <property type="match status" value="2"/>
</dbReference>
<keyword evidence="6" id="KW-0812">Transmembrane</keyword>
<feature type="non-terminal residue" evidence="15">
    <location>
        <position position="1"/>
    </location>
</feature>
<feature type="region of interest" description="Disordered" evidence="11">
    <location>
        <begin position="369"/>
        <end position="396"/>
    </location>
</feature>
<comment type="similarity">
    <text evidence="3">Belongs to the autotransporter-2 (AT-2) (TC 1.B.40) family.</text>
</comment>
<feature type="domain" description="Trimeric autotransporter adhesin YadA-like stalk" evidence="14">
    <location>
        <begin position="14"/>
        <end position="54"/>
    </location>
</feature>
<evidence type="ECO:0000256" key="9">
    <source>
        <dbReference type="ARBA" id="ARBA00023136"/>
    </source>
</evidence>
<feature type="domain" description="Trimeric autotransporter adhesin YadA-like stalk" evidence="14">
    <location>
        <begin position="320"/>
        <end position="360"/>
    </location>
</feature>
<keyword evidence="5" id="KW-1134">Transmembrane beta strand</keyword>
<accession>A0ABS3TIW5</accession>
<evidence type="ECO:0000259" key="13">
    <source>
        <dbReference type="Pfam" id="PF05658"/>
    </source>
</evidence>
<evidence type="ECO:0000256" key="4">
    <source>
        <dbReference type="ARBA" id="ARBA00022448"/>
    </source>
</evidence>
<gene>
    <name evidence="15" type="ORF">JFY56_00005</name>
</gene>
<evidence type="ECO:0000256" key="3">
    <source>
        <dbReference type="ARBA" id="ARBA00005848"/>
    </source>
</evidence>
<name>A0ABS3TIW5_9PSED</name>
<feature type="domain" description="Trimeric autotransporter adhesin YadA-like head" evidence="13">
    <location>
        <begin position="248"/>
        <end position="274"/>
    </location>
</feature>
<keyword evidence="9" id="KW-0472">Membrane</keyword>